<dbReference type="STRING" id="71717.A0A4Y7TCE2"/>
<evidence type="ECO:0008006" key="3">
    <source>
        <dbReference type="Google" id="ProtNLM"/>
    </source>
</evidence>
<sequence>MAIHKLPANLRLTGIDNHQPNQVDHAARTQKVLTPRKSILKLHRRPNSIAFRPLTRDITDRFPLELVRLVIDFLAHDWDSLSSCSLVCRAWHPFCRLHFHHRMTVHPGNASHFFEITKSPRLGIQENVHHLVVQKQEHVVDHFYLLHSTPNASPTTAKPAKTPPWNAQHTTPRPFEVSHILSNATSLAYITKLTLQKGYGESSAFASHLNDFHYLEELEIRSFEFNSFSDLTSVISAQPNVRRLALTDIAWGPPQSAHETSSAPNNHSQIQTRVLPNLRRLELFMERQAELFNWLLGRPTIPSVEYIALGGITEVDDGIAVSRFLRSLGPVLKHLRLYTPNRISQVNLVHNTGLQSLKISHLHIGASDRKSTRDRPTSAGDEVCTILSQLCSPHIAEISLQLLFNEPECFATINWSEVSRMLSLPRYQKLAKMELRIPKLKRWMSGFITKALPTIASRGLLVLVNG</sequence>
<dbReference type="SUPFAM" id="SSF52047">
    <property type="entry name" value="RNI-like"/>
    <property type="match status" value="1"/>
</dbReference>
<dbReference type="InterPro" id="IPR036047">
    <property type="entry name" value="F-box-like_dom_sf"/>
</dbReference>
<comment type="caution">
    <text evidence="1">The sequence shown here is derived from an EMBL/GenBank/DDBJ whole genome shotgun (WGS) entry which is preliminary data.</text>
</comment>
<evidence type="ECO:0000313" key="1">
    <source>
        <dbReference type="EMBL" id="TEB31846.1"/>
    </source>
</evidence>
<evidence type="ECO:0000313" key="2">
    <source>
        <dbReference type="Proteomes" id="UP000298030"/>
    </source>
</evidence>
<reference evidence="1 2" key="1">
    <citation type="journal article" date="2019" name="Nat. Ecol. Evol.">
        <title>Megaphylogeny resolves global patterns of mushroom evolution.</title>
        <authorList>
            <person name="Varga T."/>
            <person name="Krizsan K."/>
            <person name="Foldi C."/>
            <person name="Dima B."/>
            <person name="Sanchez-Garcia M."/>
            <person name="Sanchez-Ramirez S."/>
            <person name="Szollosi G.J."/>
            <person name="Szarkandi J.G."/>
            <person name="Papp V."/>
            <person name="Albert L."/>
            <person name="Andreopoulos W."/>
            <person name="Angelini C."/>
            <person name="Antonin V."/>
            <person name="Barry K.W."/>
            <person name="Bougher N.L."/>
            <person name="Buchanan P."/>
            <person name="Buyck B."/>
            <person name="Bense V."/>
            <person name="Catcheside P."/>
            <person name="Chovatia M."/>
            <person name="Cooper J."/>
            <person name="Damon W."/>
            <person name="Desjardin D."/>
            <person name="Finy P."/>
            <person name="Geml J."/>
            <person name="Haridas S."/>
            <person name="Hughes K."/>
            <person name="Justo A."/>
            <person name="Karasinski D."/>
            <person name="Kautmanova I."/>
            <person name="Kiss B."/>
            <person name="Kocsube S."/>
            <person name="Kotiranta H."/>
            <person name="LaButti K.M."/>
            <person name="Lechner B.E."/>
            <person name="Liimatainen K."/>
            <person name="Lipzen A."/>
            <person name="Lukacs Z."/>
            <person name="Mihaltcheva S."/>
            <person name="Morgado L.N."/>
            <person name="Niskanen T."/>
            <person name="Noordeloos M.E."/>
            <person name="Ohm R.A."/>
            <person name="Ortiz-Santana B."/>
            <person name="Ovrebo C."/>
            <person name="Racz N."/>
            <person name="Riley R."/>
            <person name="Savchenko A."/>
            <person name="Shiryaev A."/>
            <person name="Soop K."/>
            <person name="Spirin V."/>
            <person name="Szebenyi C."/>
            <person name="Tomsovsky M."/>
            <person name="Tulloss R.E."/>
            <person name="Uehling J."/>
            <person name="Grigoriev I.V."/>
            <person name="Vagvolgyi C."/>
            <person name="Papp T."/>
            <person name="Martin F.M."/>
            <person name="Miettinen O."/>
            <person name="Hibbett D.S."/>
            <person name="Nagy L.G."/>
        </authorList>
    </citation>
    <scope>NUCLEOTIDE SEQUENCE [LARGE SCALE GENOMIC DNA]</scope>
    <source>
        <strain evidence="1 2">FP101781</strain>
    </source>
</reference>
<dbReference type="AlphaFoldDB" id="A0A4Y7TCE2"/>
<dbReference type="InterPro" id="IPR032675">
    <property type="entry name" value="LRR_dom_sf"/>
</dbReference>
<dbReference type="SUPFAM" id="SSF81383">
    <property type="entry name" value="F-box domain"/>
    <property type="match status" value="1"/>
</dbReference>
<name>A0A4Y7TCE2_COPMI</name>
<protein>
    <recommendedName>
        <fullName evidence="3">F-box domain-containing protein</fullName>
    </recommendedName>
</protein>
<dbReference type="Gene3D" id="3.80.10.10">
    <property type="entry name" value="Ribonuclease Inhibitor"/>
    <property type="match status" value="1"/>
</dbReference>
<gene>
    <name evidence="1" type="ORF">FA13DRAFT_1732138</name>
</gene>
<dbReference type="EMBL" id="QPFP01000017">
    <property type="protein sequence ID" value="TEB31846.1"/>
    <property type="molecule type" value="Genomic_DNA"/>
</dbReference>
<organism evidence="1 2">
    <name type="scientific">Coprinellus micaceus</name>
    <name type="common">Glistening ink-cap mushroom</name>
    <name type="synonym">Coprinus micaceus</name>
    <dbReference type="NCBI Taxonomy" id="71717"/>
    <lineage>
        <taxon>Eukaryota</taxon>
        <taxon>Fungi</taxon>
        <taxon>Dikarya</taxon>
        <taxon>Basidiomycota</taxon>
        <taxon>Agaricomycotina</taxon>
        <taxon>Agaricomycetes</taxon>
        <taxon>Agaricomycetidae</taxon>
        <taxon>Agaricales</taxon>
        <taxon>Agaricineae</taxon>
        <taxon>Psathyrellaceae</taxon>
        <taxon>Coprinellus</taxon>
    </lineage>
</organism>
<keyword evidence="2" id="KW-1185">Reference proteome</keyword>
<proteinExistence type="predicted"/>
<dbReference type="Proteomes" id="UP000298030">
    <property type="component" value="Unassembled WGS sequence"/>
</dbReference>
<dbReference type="OrthoDB" id="2789810at2759"/>
<dbReference type="CDD" id="cd09917">
    <property type="entry name" value="F-box_SF"/>
    <property type="match status" value="1"/>
</dbReference>
<accession>A0A4Y7TCE2</accession>